<feature type="region of interest" description="Disordered" evidence="2">
    <location>
        <begin position="55"/>
        <end position="90"/>
    </location>
</feature>
<keyword evidence="4" id="KW-1185">Reference proteome</keyword>
<feature type="region of interest" description="Disordered" evidence="2">
    <location>
        <begin position="853"/>
        <end position="1014"/>
    </location>
</feature>
<feature type="region of interest" description="Disordered" evidence="2">
    <location>
        <begin position="1077"/>
        <end position="1102"/>
    </location>
</feature>
<organism evidence="3 4">
    <name type="scientific">Chara braunii</name>
    <name type="common">Braun's stonewort</name>
    <dbReference type="NCBI Taxonomy" id="69332"/>
    <lineage>
        <taxon>Eukaryota</taxon>
        <taxon>Viridiplantae</taxon>
        <taxon>Streptophyta</taxon>
        <taxon>Charophyceae</taxon>
        <taxon>Charales</taxon>
        <taxon>Characeae</taxon>
        <taxon>Chara</taxon>
    </lineage>
</organism>
<feature type="region of interest" description="Disordered" evidence="2">
    <location>
        <begin position="229"/>
        <end position="252"/>
    </location>
</feature>
<comment type="caution">
    <text evidence="3">The sequence shown here is derived from an EMBL/GenBank/DDBJ whole genome shotgun (WGS) entry which is preliminary data.</text>
</comment>
<dbReference type="Proteomes" id="UP000265515">
    <property type="component" value="Unassembled WGS sequence"/>
</dbReference>
<dbReference type="Gramene" id="GBG75273">
    <property type="protein sequence ID" value="GBG75273"/>
    <property type="gene ID" value="CBR_g19906"/>
</dbReference>
<feature type="compositionally biased region" description="Basic and acidic residues" evidence="2">
    <location>
        <begin position="965"/>
        <end position="985"/>
    </location>
</feature>
<dbReference type="EMBL" id="BFEA01000221">
    <property type="protein sequence ID" value="GBG75273.1"/>
    <property type="molecule type" value="Genomic_DNA"/>
</dbReference>
<keyword evidence="1" id="KW-0175">Coiled coil</keyword>
<feature type="coiled-coil region" evidence="1">
    <location>
        <begin position="98"/>
        <end position="150"/>
    </location>
</feature>
<sequence length="1268" mass="143869">MSVSSGSGGATGSGGNFGQGTRFHPMLGKKCYMCGEADHFASVCEEYHDAKARGVTFVPPPPRPRLGRTQSVHGENPRSLSADSLGARSGSTRTERLMREYFLELAEERRTKKDQEAKELEERKQEEARLERERKRLERMEERKRYEDERDARLLRLVRGVWGGGAVAENKMERKKVKVNEKGETVEEEKERLRREITMQMISEDEEDTELLLLRRRAARINIHDKRRREPVDKLEGSPPAMTPSKGQRVGLMSDARRSKMQLGSEAKKRINEIRNYEAGHAASGSSILKLVGQLSLSLKHVTARCAPGDREKYEEECRDLFEALTIDELKEEGPLRIRGIVEALPTTLKLKQDLVKTFKFPQKRIKLRRLQIIELVQYYAAAKIFSMKRSRSRAKKMVTDVIKKKFGLNMNRRLITKVKYDSRIKKGQVSRLVKKKVGGLPLDTAVSRMVMQRSRVVWTRGPNIGEIIHNHLRYAASGVARCRCADSSLPKERGHVHFRLSTWEDCSDIARNAKNIPREWNADCGERLKEEILSSIRGIDWLNVDASEISVTNEEVDGCVDRTTNKGERNLSQTVDLVRKLEGFVRTPMDRNPGETMVMRAEVYAMGHGDERHVHPEYRREREAAAAARAVDIADQVALLRIPEANADRFQEELAAAVAALVRLRTLEDFDGPMVDKRAATLPSKYDGKADITSWISSMRSYFEVMRTPQEDRSMIMGTNTESAVRNHIELQAVAAGYACIDLTNWLKVIPVRTLEDLLLDRYQDKHAALKARLKLEALKGQTWRSFMQALEQHLTGLFTTPDLGMTDVSCMDAVMGVAPKEYLSLLALKDHATWRELIKDLVDLEAKDLARRKKAPVAGGKPQRKRFGGSNQLARHDHREADDQSYADDLPLDDDLEPDSDTGFPSSAREISTLKERNESPPSTPVREKRGSGAENRPPRAPEKKSRDDRSATPHRRTKKRISYKDDRTVETIDIRGSDDRHSGPQVKKRRNTTVPRQRSQMVRRTRSQEMRETTTILPADNRKTPMRTTTATASRPAREPAKTRAPLWKKVVRHFLRGRCAEKENDRHAMAATPRSMSVTDKSYSTSAPPEKQTDHHLPARNKMRTEMKENKTWRRSGDDPWGAPAFKTALLKVFQMRKEGRNLGVTLQQLAFAEMVIKSEIEQTTKTTRVAEQIEKLVSIKQAIVSSLRSRDTVMSFSVFKLDRSISVAEKAAMLFRSGTPSVHRPGPPSTTITDDDYDIEFIIPQSTAAGDGDRRIDSLCAAP</sequence>
<evidence type="ECO:0000256" key="1">
    <source>
        <dbReference type="SAM" id="Coils"/>
    </source>
</evidence>
<feature type="compositionally biased region" description="Polar residues" evidence="2">
    <location>
        <begin position="68"/>
        <end position="82"/>
    </location>
</feature>
<accession>A0A388KZ92</accession>
<feature type="compositionally biased region" description="Basic residues" evidence="2">
    <location>
        <begin position="955"/>
        <end position="964"/>
    </location>
</feature>
<evidence type="ECO:0008006" key="5">
    <source>
        <dbReference type="Google" id="ProtNLM"/>
    </source>
</evidence>
<proteinExistence type="predicted"/>
<feature type="compositionally biased region" description="Basic and acidic residues" evidence="2">
    <location>
        <begin position="928"/>
        <end position="954"/>
    </location>
</feature>
<feature type="compositionally biased region" description="Polar residues" evidence="2">
    <location>
        <begin position="995"/>
        <end position="1005"/>
    </location>
</feature>
<evidence type="ECO:0000313" key="3">
    <source>
        <dbReference type="EMBL" id="GBG75273.1"/>
    </source>
</evidence>
<dbReference type="AlphaFoldDB" id="A0A388KZ92"/>
<evidence type="ECO:0000313" key="4">
    <source>
        <dbReference type="Proteomes" id="UP000265515"/>
    </source>
</evidence>
<gene>
    <name evidence="3" type="ORF">CBR_g19906</name>
</gene>
<feature type="compositionally biased region" description="Acidic residues" evidence="2">
    <location>
        <begin position="885"/>
        <end position="902"/>
    </location>
</feature>
<reference evidence="3 4" key="1">
    <citation type="journal article" date="2018" name="Cell">
        <title>The Chara Genome: Secondary Complexity and Implications for Plant Terrestrialization.</title>
        <authorList>
            <person name="Nishiyama T."/>
            <person name="Sakayama H."/>
            <person name="Vries J.D."/>
            <person name="Buschmann H."/>
            <person name="Saint-Marcoux D."/>
            <person name="Ullrich K.K."/>
            <person name="Haas F.B."/>
            <person name="Vanderstraeten L."/>
            <person name="Becker D."/>
            <person name="Lang D."/>
            <person name="Vosolsobe S."/>
            <person name="Rombauts S."/>
            <person name="Wilhelmsson P.K.I."/>
            <person name="Janitza P."/>
            <person name="Kern R."/>
            <person name="Heyl A."/>
            <person name="Rumpler F."/>
            <person name="Villalobos L.I.A.C."/>
            <person name="Clay J.M."/>
            <person name="Skokan R."/>
            <person name="Toyoda A."/>
            <person name="Suzuki Y."/>
            <person name="Kagoshima H."/>
            <person name="Schijlen E."/>
            <person name="Tajeshwar N."/>
            <person name="Catarino B."/>
            <person name="Hetherington A.J."/>
            <person name="Saltykova A."/>
            <person name="Bonnot C."/>
            <person name="Breuninger H."/>
            <person name="Symeonidi A."/>
            <person name="Radhakrishnan G.V."/>
            <person name="Van Nieuwerburgh F."/>
            <person name="Deforce D."/>
            <person name="Chang C."/>
            <person name="Karol K.G."/>
            <person name="Hedrich R."/>
            <person name="Ulvskov P."/>
            <person name="Glockner G."/>
            <person name="Delwiche C.F."/>
            <person name="Petrasek J."/>
            <person name="Van de Peer Y."/>
            <person name="Friml J."/>
            <person name="Beilby M."/>
            <person name="Dolan L."/>
            <person name="Kohara Y."/>
            <person name="Sugano S."/>
            <person name="Fujiyama A."/>
            <person name="Delaux P.-M."/>
            <person name="Quint M."/>
            <person name="TheiBen G."/>
            <person name="Hagemann M."/>
            <person name="Harholt J."/>
            <person name="Dunand C."/>
            <person name="Zachgo S."/>
            <person name="Langdale J."/>
            <person name="Maumus F."/>
            <person name="Straeten D.V.D."/>
            <person name="Gould S.B."/>
            <person name="Rensing S.A."/>
        </authorList>
    </citation>
    <scope>NUCLEOTIDE SEQUENCE [LARGE SCALE GENOMIC DNA]</scope>
    <source>
        <strain evidence="3 4">S276</strain>
    </source>
</reference>
<name>A0A388KZ92_CHABU</name>
<feature type="compositionally biased region" description="Polar residues" evidence="2">
    <location>
        <begin position="1078"/>
        <end position="1091"/>
    </location>
</feature>
<evidence type="ECO:0000256" key="2">
    <source>
        <dbReference type="SAM" id="MobiDB-lite"/>
    </source>
</evidence>
<protein>
    <recommendedName>
        <fullName evidence="5">CCHC-type domain-containing protein</fullName>
    </recommendedName>
</protein>